<evidence type="ECO:0000313" key="5">
    <source>
        <dbReference type="Proteomes" id="UP000282985"/>
    </source>
</evidence>
<sequence length="357" mass="40257">MTELRINGIHYSQEQLLAFCTEQLKSNSNKWECDVYAFILEWMNSYDTITAHTSGSTGTPKQIKLSKQKMLASARMTGEFFQFEKAQTALLCLSPNFIAGKMMVVRAILWQLNLILVEPNGHPLQNINMDIDFAAMIPLQVNNSLNDGNQINRIKKLLIGGGAVDQILEEKLQDLKCEAFSSYGMTETVSHVAIKALNGSCRSETYHTIGKVQFSKDNRGCLLIHAPEILEKDLLTNDMVKLQSDKEFKWIGRFDNVVNSGGIKLFPEQIEDKIRGILSVSFFCAGLPDAHLGQKLVLVLELEEQTSAYKIELMKQLKSLLGKYEQARDIIFIPQFRRTSNGKIQRDATLLLSKSCK</sequence>
<dbReference type="EMBL" id="RJJX01000032">
    <property type="protein sequence ID" value="RUT73002.1"/>
    <property type="molecule type" value="Genomic_DNA"/>
</dbReference>
<dbReference type="Pfam" id="PF00501">
    <property type="entry name" value="AMP-binding"/>
    <property type="match status" value="1"/>
</dbReference>
<feature type="domain" description="AMP-dependent synthetase/ligase" evidence="3">
    <location>
        <begin position="52"/>
        <end position="212"/>
    </location>
</feature>
<dbReference type="AlphaFoldDB" id="A0A434AF83"/>
<evidence type="ECO:0000256" key="2">
    <source>
        <dbReference type="ARBA" id="ARBA00022598"/>
    </source>
</evidence>
<evidence type="ECO:0000259" key="3">
    <source>
        <dbReference type="Pfam" id="PF00501"/>
    </source>
</evidence>
<dbReference type="SUPFAM" id="SSF56801">
    <property type="entry name" value="Acetyl-CoA synthetase-like"/>
    <property type="match status" value="1"/>
</dbReference>
<comment type="caution">
    <text evidence="4">The sequence shown here is derived from an EMBL/GenBank/DDBJ whole genome shotgun (WGS) entry which is preliminary data.</text>
</comment>
<keyword evidence="2" id="KW-0436">Ligase</keyword>
<dbReference type="OrthoDB" id="8870348at2"/>
<keyword evidence="5" id="KW-1185">Reference proteome</keyword>
<evidence type="ECO:0000256" key="1">
    <source>
        <dbReference type="ARBA" id="ARBA00006432"/>
    </source>
</evidence>
<protein>
    <submittedName>
        <fullName evidence="4">AMP-dependent synthetase</fullName>
    </submittedName>
</protein>
<comment type="similarity">
    <text evidence="1">Belongs to the ATP-dependent AMP-binding enzyme family.</text>
</comment>
<accession>A0A434AF83</accession>
<dbReference type="Gene3D" id="3.40.50.12780">
    <property type="entry name" value="N-terminal domain of ligase-like"/>
    <property type="match status" value="1"/>
</dbReference>
<dbReference type="Gene3D" id="3.30.300.30">
    <property type="match status" value="1"/>
</dbReference>
<evidence type="ECO:0000313" key="4">
    <source>
        <dbReference type="EMBL" id="RUT73002.1"/>
    </source>
</evidence>
<dbReference type="GO" id="GO:0031956">
    <property type="term" value="F:medium-chain fatty acid-CoA ligase activity"/>
    <property type="evidence" value="ECO:0007669"/>
    <property type="project" value="TreeGrafter"/>
</dbReference>
<reference evidence="4 5" key="1">
    <citation type="submission" date="2018-11" db="EMBL/GenBank/DDBJ databases">
        <title>Parancylomarina longa gen. nov., sp. nov., isolated from sediments of southern Okinawa.</title>
        <authorList>
            <person name="Fu T."/>
        </authorList>
    </citation>
    <scope>NUCLEOTIDE SEQUENCE [LARGE SCALE GENOMIC DNA]</scope>
    <source>
        <strain evidence="4 5">T3-2 S1-C</strain>
    </source>
</reference>
<dbReference type="Proteomes" id="UP000282985">
    <property type="component" value="Unassembled WGS sequence"/>
</dbReference>
<dbReference type="PANTHER" id="PTHR43201">
    <property type="entry name" value="ACYL-COA SYNTHETASE"/>
    <property type="match status" value="1"/>
</dbReference>
<organism evidence="4 5">
    <name type="scientific">Ancylomarina longa</name>
    <dbReference type="NCBI Taxonomy" id="2487017"/>
    <lineage>
        <taxon>Bacteria</taxon>
        <taxon>Pseudomonadati</taxon>
        <taxon>Bacteroidota</taxon>
        <taxon>Bacteroidia</taxon>
        <taxon>Marinilabiliales</taxon>
        <taxon>Marinifilaceae</taxon>
        <taxon>Ancylomarina</taxon>
    </lineage>
</organism>
<dbReference type="InterPro" id="IPR042099">
    <property type="entry name" value="ANL_N_sf"/>
</dbReference>
<dbReference type="InterPro" id="IPR000873">
    <property type="entry name" value="AMP-dep_synth/lig_dom"/>
</dbReference>
<dbReference type="GO" id="GO:0006631">
    <property type="term" value="P:fatty acid metabolic process"/>
    <property type="evidence" value="ECO:0007669"/>
    <property type="project" value="TreeGrafter"/>
</dbReference>
<proteinExistence type="inferred from homology"/>
<dbReference type="PANTHER" id="PTHR43201:SF5">
    <property type="entry name" value="MEDIUM-CHAIN ACYL-COA LIGASE ACSF2, MITOCHONDRIAL"/>
    <property type="match status" value="1"/>
</dbReference>
<gene>
    <name evidence="4" type="ORF">DLK05_15650</name>
</gene>
<name>A0A434AF83_9BACT</name>
<dbReference type="RefSeq" id="WP_127344904.1">
    <property type="nucleotide sequence ID" value="NZ_RJJX01000032.1"/>
</dbReference>
<dbReference type="InterPro" id="IPR045851">
    <property type="entry name" value="AMP-bd_C_sf"/>
</dbReference>